<sequence length="126" mass="14439">MADLIGQFSSVALLPMLKRLLDDELRRYPAFRKQAEAERWQRNAASEARMLYTNKYQKALTAIKASETMALMISYLLDISAKLPRSYSRCNGFSQTSPRTTAAFRKSVDFSRVEEMRTPNRPAAPR</sequence>
<accession>A0ABT4KP67</accession>
<evidence type="ECO:0000313" key="1">
    <source>
        <dbReference type="EMBL" id="MCZ4093570.1"/>
    </source>
</evidence>
<keyword evidence="2" id="KW-1185">Reference proteome</keyword>
<dbReference type="EMBL" id="JAPVOI010000005">
    <property type="protein sequence ID" value="MCZ4093570.1"/>
    <property type="molecule type" value="Genomic_DNA"/>
</dbReference>
<protein>
    <submittedName>
        <fullName evidence="1">Uncharacterized protein</fullName>
    </submittedName>
</protein>
<dbReference type="Proteomes" id="UP001079430">
    <property type="component" value="Unassembled WGS sequence"/>
</dbReference>
<comment type="caution">
    <text evidence="1">The sequence shown here is derived from an EMBL/GenBank/DDBJ whole genome shotgun (WGS) entry which is preliminary data.</text>
</comment>
<organism evidence="1 2">
    <name type="scientific">Sinorhizobium psoraleae</name>
    <dbReference type="NCBI Taxonomy" id="520838"/>
    <lineage>
        <taxon>Bacteria</taxon>
        <taxon>Pseudomonadati</taxon>
        <taxon>Pseudomonadota</taxon>
        <taxon>Alphaproteobacteria</taxon>
        <taxon>Hyphomicrobiales</taxon>
        <taxon>Rhizobiaceae</taxon>
        <taxon>Sinorhizobium/Ensifer group</taxon>
        <taxon>Sinorhizobium</taxon>
    </lineage>
</organism>
<gene>
    <name evidence="1" type="ORF">O3W52_27530</name>
</gene>
<name>A0ABT4KP67_9HYPH</name>
<dbReference type="RefSeq" id="WP_269285359.1">
    <property type="nucleotide sequence ID" value="NZ_JAPVOI010000005.1"/>
</dbReference>
<reference evidence="1" key="1">
    <citation type="submission" date="2022-10" db="EMBL/GenBank/DDBJ databases">
        <title>Whole genome sequencing of three plant growth promoting bacteria isolated from Vachellia tortilis subsp. raddiana in Morocco.</title>
        <authorList>
            <person name="Hnini M."/>
            <person name="Zouagui R."/>
            <person name="Zouagui H."/>
            <person name="Chemao Elfihri M.-W."/>
            <person name="Ibrahimi A."/>
            <person name="Sbabou L."/>
            <person name="Aurag J."/>
        </authorList>
    </citation>
    <scope>NUCLEOTIDE SEQUENCE</scope>
    <source>
        <strain evidence="1">LMR678</strain>
    </source>
</reference>
<proteinExistence type="predicted"/>
<evidence type="ECO:0000313" key="2">
    <source>
        <dbReference type="Proteomes" id="UP001079430"/>
    </source>
</evidence>